<dbReference type="InterPro" id="IPR050638">
    <property type="entry name" value="AA-Vitamin_Transporters"/>
</dbReference>
<evidence type="ECO:0000256" key="5">
    <source>
        <dbReference type="SAM" id="Phobius"/>
    </source>
</evidence>
<feature type="domain" description="EamA" evidence="6">
    <location>
        <begin position="152"/>
        <end position="286"/>
    </location>
</feature>
<evidence type="ECO:0000256" key="4">
    <source>
        <dbReference type="ARBA" id="ARBA00023136"/>
    </source>
</evidence>
<accession>A0ABS3J2J1</accession>
<feature type="transmembrane region" description="Helical" evidence="5">
    <location>
        <begin position="125"/>
        <end position="143"/>
    </location>
</feature>
<dbReference type="Proteomes" id="UP000664288">
    <property type="component" value="Unassembled WGS sequence"/>
</dbReference>
<evidence type="ECO:0000256" key="3">
    <source>
        <dbReference type="ARBA" id="ARBA00022989"/>
    </source>
</evidence>
<comment type="caution">
    <text evidence="7">The sequence shown here is derived from an EMBL/GenBank/DDBJ whole genome shotgun (WGS) entry which is preliminary data.</text>
</comment>
<reference evidence="7 8" key="1">
    <citation type="submission" date="2021-03" db="EMBL/GenBank/DDBJ databases">
        <title>Whole genome sequence of Jiella sp. MQZ13P-4.</title>
        <authorList>
            <person name="Tuo L."/>
        </authorList>
    </citation>
    <scope>NUCLEOTIDE SEQUENCE [LARGE SCALE GENOMIC DNA]</scope>
    <source>
        <strain evidence="7 8">MQZ13P-4</strain>
    </source>
</reference>
<protein>
    <submittedName>
        <fullName evidence="7">DMT family transporter</fullName>
    </submittedName>
</protein>
<feature type="transmembrane region" description="Helical" evidence="5">
    <location>
        <begin position="7"/>
        <end position="26"/>
    </location>
</feature>
<proteinExistence type="predicted"/>
<dbReference type="EMBL" id="JAFMPY010000005">
    <property type="protein sequence ID" value="MBO0903203.1"/>
    <property type="molecule type" value="Genomic_DNA"/>
</dbReference>
<dbReference type="InterPro" id="IPR037185">
    <property type="entry name" value="EmrE-like"/>
</dbReference>
<evidence type="ECO:0000256" key="1">
    <source>
        <dbReference type="ARBA" id="ARBA00004141"/>
    </source>
</evidence>
<organism evidence="7 8">
    <name type="scientific">Jiella sonneratiae</name>
    <dbReference type="NCBI Taxonomy" id="2816856"/>
    <lineage>
        <taxon>Bacteria</taxon>
        <taxon>Pseudomonadati</taxon>
        <taxon>Pseudomonadota</taxon>
        <taxon>Alphaproteobacteria</taxon>
        <taxon>Hyphomicrobiales</taxon>
        <taxon>Aurantimonadaceae</taxon>
        <taxon>Jiella</taxon>
    </lineage>
</organism>
<name>A0ABS3J2J1_9HYPH</name>
<dbReference type="Pfam" id="PF00892">
    <property type="entry name" value="EamA"/>
    <property type="match status" value="2"/>
</dbReference>
<evidence type="ECO:0000313" key="8">
    <source>
        <dbReference type="Proteomes" id="UP000664288"/>
    </source>
</evidence>
<feature type="transmembrane region" description="Helical" evidence="5">
    <location>
        <begin position="149"/>
        <end position="169"/>
    </location>
</feature>
<dbReference type="RefSeq" id="WP_207350045.1">
    <property type="nucleotide sequence ID" value="NZ_JAFMPY010000005.1"/>
</dbReference>
<feature type="transmembrane region" description="Helical" evidence="5">
    <location>
        <begin position="272"/>
        <end position="292"/>
    </location>
</feature>
<feature type="transmembrane region" description="Helical" evidence="5">
    <location>
        <begin position="181"/>
        <end position="202"/>
    </location>
</feature>
<feature type="transmembrane region" description="Helical" evidence="5">
    <location>
        <begin position="90"/>
        <end position="113"/>
    </location>
</feature>
<feature type="domain" description="EamA" evidence="6">
    <location>
        <begin position="8"/>
        <end position="138"/>
    </location>
</feature>
<comment type="subcellular location">
    <subcellularLocation>
        <location evidence="1">Membrane</location>
        <topology evidence="1">Multi-pass membrane protein</topology>
    </subcellularLocation>
</comment>
<feature type="transmembrane region" description="Helical" evidence="5">
    <location>
        <begin position="32"/>
        <end position="51"/>
    </location>
</feature>
<evidence type="ECO:0000259" key="6">
    <source>
        <dbReference type="Pfam" id="PF00892"/>
    </source>
</evidence>
<keyword evidence="2 5" id="KW-0812">Transmembrane</keyword>
<dbReference type="PANTHER" id="PTHR32322">
    <property type="entry name" value="INNER MEMBRANE TRANSPORTER"/>
    <property type="match status" value="1"/>
</dbReference>
<evidence type="ECO:0000256" key="2">
    <source>
        <dbReference type="ARBA" id="ARBA00022692"/>
    </source>
</evidence>
<feature type="transmembrane region" description="Helical" evidence="5">
    <location>
        <begin position="63"/>
        <end position="84"/>
    </location>
</feature>
<dbReference type="InterPro" id="IPR000620">
    <property type="entry name" value="EamA_dom"/>
</dbReference>
<feature type="transmembrane region" description="Helical" evidence="5">
    <location>
        <begin position="246"/>
        <end position="266"/>
    </location>
</feature>
<keyword evidence="3 5" id="KW-1133">Transmembrane helix</keyword>
<dbReference type="PANTHER" id="PTHR32322:SF9">
    <property type="entry name" value="AMINO-ACID METABOLITE EFFLUX PUMP-RELATED"/>
    <property type="match status" value="1"/>
</dbReference>
<sequence>MGGRDWALLIALSLLWGGSFFFVEIAVKDLPVLTIVALRVSLAALVLLAVLRLLGIAFPMRPGVLLAFLGMGVLNNAVPFLLFVWSQTQIASGLAAILNATTPLFGVVVAGLLTKDEPFTRHRAAGVVLGFCGVVVLIGPAAALRPGSATLAELACLGAALSYAFAGVFGRRFRRMGISPLATATGQVSASSLILLPAALVADRPWTLPMPAGTTAAAILGIAVLSTALAYILYFRLLASAGATNLLLVTFLIPVSAILLGVLFLGEVLLPQHVAGMALIGLGLAAIDGRALRRIAGFGDRSRRGAGREEAERP</sequence>
<gene>
    <name evidence="7" type="ORF">J1C47_06080</name>
</gene>
<keyword evidence="4 5" id="KW-0472">Membrane</keyword>
<feature type="transmembrane region" description="Helical" evidence="5">
    <location>
        <begin position="214"/>
        <end position="234"/>
    </location>
</feature>
<dbReference type="SUPFAM" id="SSF103481">
    <property type="entry name" value="Multidrug resistance efflux transporter EmrE"/>
    <property type="match status" value="2"/>
</dbReference>
<evidence type="ECO:0000313" key="7">
    <source>
        <dbReference type="EMBL" id="MBO0903203.1"/>
    </source>
</evidence>
<keyword evidence="8" id="KW-1185">Reference proteome</keyword>